<dbReference type="PANTHER" id="PTHR11049">
    <property type="entry name" value="ACYL COENZYME A THIOESTER HYDROLASE"/>
    <property type="match status" value="1"/>
</dbReference>
<dbReference type="AlphaFoldDB" id="D7CXC6"/>
<dbReference type="EMBL" id="CP002049">
    <property type="protein sequence ID" value="ADI13250.1"/>
    <property type="molecule type" value="Genomic_DNA"/>
</dbReference>
<accession>D7CXC6</accession>
<proteinExistence type="inferred from homology"/>
<dbReference type="KEGG" id="tra:Trad_0108"/>
<evidence type="ECO:0000256" key="1">
    <source>
        <dbReference type="ARBA" id="ARBA00010458"/>
    </source>
</evidence>
<protein>
    <submittedName>
        <fullName evidence="6">Thioesterase superfamily protein</fullName>
    </submittedName>
</protein>
<evidence type="ECO:0000256" key="3">
    <source>
        <dbReference type="PROSITE-ProRule" id="PRU01106"/>
    </source>
</evidence>
<dbReference type="GO" id="GO:0005829">
    <property type="term" value="C:cytosol"/>
    <property type="evidence" value="ECO:0007669"/>
    <property type="project" value="TreeGrafter"/>
</dbReference>
<dbReference type="HOGENOM" id="CLU_050164_2_1_0"/>
<keyword evidence="2 3" id="KW-0378">Hydrolase</keyword>
<dbReference type="PANTHER" id="PTHR11049:SF24">
    <property type="entry name" value="CYTOSOLIC ACYL COENZYME A THIOESTER HYDROLASE"/>
    <property type="match status" value="1"/>
</dbReference>
<reference evidence="7" key="1">
    <citation type="submission" date="2010-05" db="EMBL/GenBank/DDBJ databases">
        <title>The complete genome of Truepera radiovictris DSM 17093.</title>
        <authorList>
            <consortium name="US DOE Joint Genome Institute (JGI-PGF)"/>
            <person name="Lucas S."/>
            <person name="Copeland A."/>
            <person name="Lapidus A."/>
            <person name="Glavina del Rio T."/>
            <person name="Dalin E."/>
            <person name="Tice H."/>
            <person name="Bruce D."/>
            <person name="Goodwin L."/>
            <person name="Pitluck S."/>
            <person name="Kyrpides N."/>
            <person name="Mavromatis K."/>
            <person name="Ovchinnikova G."/>
            <person name="Munk A.C."/>
            <person name="Detter J.C."/>
            <person name="Han C."/>
            <person name="Tapia R."/>
            <person name="Land M."/>
            <person name="Hauser L."/>
            <person name="Markowitz V."/>
            <person name="Cheng J.-F."/>
            <person name="Hugenholtz P."/>
            <person name="Woyke T."/>
            <person name="Wu D."/>
            <person name="Tindall B."/>
            <person name="Pomrenke H.G."/>
            <person name="Brambilla E."/>
            <person name="Klenk H.-P."/>
            <person name="Eisen J.A."/>
        </authorList>
    </citation>
    <scope>NUCLEOTIDE SEQUENCE [LARGE SCALE GENOMIC DNA]</scope>
    <source>
        <strain evidence="7">DSM 17093 / CIP 108686 / LMG 22925 / RQ-24</strain>
    </source>
</reference>
<dbReference type="PROSITE" id="PS51770">
    <property type="entry name" value="HOTDOG_ACOT"/>
    <property type="match status" value="1"/>
</dbReference>
<organism evidence="6 7">
    <name type="scientific">Truepera radiovictrix (strain DSM 17093 / CIP 108686 / LMG 22925 / RQ-24)</name>
    <dbReference type="NCBI Taxonomy" id="649638"/>
    <lineage>
        <taxon>Bacteria</taxon>
        <taxon>Thermotogati</taxon>
        <taxon>Deinococcota</taxon>
        <taxon>Deinococci</taxon>
        <taxon>Trueperales</taxon>
        <taxon>Trueperaceae</taxon>
        <taxon>Truepera</taxon>
    </lineage>
</organism>
<dbReference type="InterPro" id="IPR040170">
    <property type="entry name" value="Cytosol_ACT"/>
</dbReference>
<evidence type="ECO:0000259" key="5">
    <source>
        <dbReference type="PROSITE" id="PS51770"/>
    </source>
</evidence>
<dbReference type="eggNOG" id="COG1607">
    <property type="taxonomic scope" value="Bacteria"/>
</dbReference>
<dbReference type="InterPro" id="IPR033120">
    <property type="entry name" value="HOTDOG_ACOT"/>
</dbReference>
<dbReference type="SUPFAM" id="SSF54637">
    <property type="entry name" value="Thioesterase/thiol ester dehydrase-isomerase"/>
    <property type="match status" value="1"/>
</dbReference>
<evidence type="ECO:0000313" key="7">
    <source>
        <dbReference type="Proteomes" id="UP000000379"/>
    </source>
</evidence>
<gene>
    <name evidence="6" type="ordered locus">Trad_0108</name>
</gene>
<feature type="region of interest" description="Disordered" evidence="4">
    <location>
        <begin position="1"/>
        <end position="26"/>
    </location>
</feature>
<dbReference type="InterPro" id="IPR006683">
    <property type="entry name" value="Thioestr_dom"/>
</dbReference>
<evidence type="ECO:0000313" key="6">
    <source>
        <dbReference type="EMBL" id="ADI13250.1"/>
    </source>
</evidence>
<dbReference type="InterPro" id="IPR029069">
    <property type="entry name" value="HotDog_dom_sf"/>
</dbReference>
<dbReference type="GO" id="GO:0052816">
    <property type="term" value="F:long-chain fatty acyl-CoA hydrolase activity"/>
    <property type="evidence" value="ECO:0007669"/>
    <property type="project" value="TreeGrafter"/>
</dbReference>
<dbReference type="GO" id="GO:0006637">
    <property type="term" value="P:acyl-CoA metabolic process"/>
    <property type="evidence" value="ECO:0007669"/>
    <property type="project" value="TreeGrafter"/>
</dbReference>
<name>D7CXC6_TRURR</name>
<dbReference type="CDD" id="cd03442">
    <property type="entry name" value="BFIT_BACH"/>
    <property type="match status" value="1"/>
</dbReference>
<dbReference type="Pfam" id="PF03061">
    <property type="entry name" value="4HBT"/>
    <property type="match status" value="1"/>
</dbReference>
<comment type="similarity">
    <text evidence="1">Belongs to the acyl coenzyme A hydrolase family.</text>
</comment>
<dbReference type="STRING" id="649638.Trad_0108"/>
<dbReference type="Proteomes" id="UP000000379">
    <property type="component" value="Chromosome"/>
</dbReference>
<keyword evidence="7" id="KW-1185">Reference proteome</keyword>
<feature type="domain" description="HotDog ACOT-type" evidence="5">
    <location>
        <begin position="56"/>
        <end position="168"/>
    </location>
</feature>
<sequence>MRARSPPRAASWDTHPLQSQPLQPVDRSRELCTALVSAPDVRTSPSEGESMPTTTRAAETRLVHPVFPSDTNHYHTLFGGQAMAWMDQAAFICATRYCRRRVVTVHSSDLSFRRPVPEGSIVELVAQVARTGRTSLEVAVEMWIEPMEREGRELACRGAFTLVALGDDGKPVPVPPLAQRVGA</sequence>
<reference evidence="6 7" key="2">
    <citation type="journal article" date="2011" name="Stand. Genomic Sci.">
        <title>Complete genome sequence of Truepera radiovictrix type strain (RQ-24).</title>
        <authorList>
            <person name="Ivanova N."/>
            <person name="Rohde C."/>
            <person name="Munk C."/>
            <person name="Nolan M."/>
            <person name="Lucas S."/>
            <person name="Del Rio T.G."/>
            <person name="Tice H."/>
            <person name="Deshpande S."/>
            <person name="Cheng J.F."/>
            <person name="Tapia R."/>
            <person name="Han C."/>
            <person name="Goodwin L."/>
            <person name="Pitluck S."/>
            <person name="Liolios K."/>
            <person name="Mavromatis K."/>
            <person name="Mikhailova N."/>
            <person name="Pati A."/>
            <person name="Chen A."/>
            <person name="Palaniappan K."/>
            <person name="Land M."/>
            <person name="Hauser L."/>
            <person name="Chang Y.J."/>
            <person name="Jeffries C.D."/>
            <person name="Brambilla E."/>
            <person name="Rohde M."/>
            <person name="Goker M."/>
            <person name="Tindall B.J."/>
            <person name="Woyke T."/>
            <person name="Bristow J."/>
            <person name="Eisen J.A."/>
            <person name="Markowitz V."/>
            <person name="Hugenholtz P."/>
            <person name="Kyrpides N.C."/>
            <person name="Klenk H.P."/>
            <person name="Lapidus A."/>
        </authorList>
    </citation>
    <scope>NUCLEOTIDE SEQUENCE [LARGE SCALE GENOMIC DNA]</scope>
    <source>
        <strain evidence="7">DSM 17093 / CIP 108686 / LMG 22925 / RQ-24</strain>
    </source>
</reference>
<evidence type="ECO:0000256" key="2">
    <source>
        <dbReference type="ARBA" id="ARBA00022801"/>
    </source>
</evidence>
<dbReference type="GO" id="GO:0009062">
    <property type="term" value="P:fatty acid catabolic process"/>
    <property type="evidence" value="ECO:0007669"/>
    <property type="project" value="TreeGrafter"/>
</dbReference>
<dbReference type="Gene3D" id="3.10.129.10">
    <property type="entry name" value="Hotdog Thioesterase"/>
    <property type="match status" value="1"/>
</dbReference>
<evidence type="ECO:0000256" key="4">
    <source>
        <dbReference type="SAM" id="MobiDB-lite"/>
    </source>
</evidence>